<accession>A0A0F8Z9A4</accession>
<organism evidence="2">
    <name type="scientific">marine sediment metagenome</name>
    <dbReference type="NCBI Taxonomy" id="412755"/>
    <lineage>
        <taxon>unclassified sequences</taxon>
        <taxon>metagenomes</taxon>
        <taxon>ecological metagenomes</taxon>
    </lineage>
</organism>
<protein>
    <recommendedName>
        <fullName evidence="1">ABC-type uncharacterized transport system domain-containing protein</fullName>
    </recommendedName>
</protein>
<dbReference type="InterPro" id="IPR029063">
    <property type="entry name" value="SAM-dependent_MTases_sf"/>
</dbReference>
<dbReference type="InterPro" id="IPR019196">
    <property type="entry name" value="ABC_transp_unknown"/>
</dbReference>
<name>A0A0F8Z9A4_9ZZZZ</name>
<feature type="non-terminal residue" evidence="2">
    <location>
        <position position="353"/>
    </location>
</feature>
<feature type="non-terminal residue" evidence="2">
    <location>
        <position position="1"/>
    </location>
</feature>
<dbReference type="Gene3D" id="3.40.50.150">
    <property type="entry name" value="Vaccinia Virus protein VP39"/>
    <property type="match status" value="1"/>
</dbReference>
<dbReference type="Pfam" id="PF09822">
    <property type="entry name" value="ABC_transp_aux"/>
    <property type="match status" value="1"/>
</dbReference>
<gene>
    <name evidence="2" type="ORF">LCGC14_3062240</name>
</gene>
<sequence>GAYNFSFDCLLISEVLEHCRDPRAVVHAMERWVKPGGLVIITVPYGPAEYDTPNWHHFRNHIREFEFADLEDIFEAYKRVSKGRIKTEIIDPIVQIGHAAQFGNIINSEENKVIIQSGSERRDVDFTKKPLSEEQLTNAIVRVTRETRNVYFLTGHKEYDIFDKGENGLSDLVKLLSSNRVSSKEIMLGVTGAVPEDCDVLIIPGPHNVLTEKEEGIIEEYLKKGGDALFLIEHIIVTTPDRPLTEEEMHKNPSLNSILNNWGVMVADDIVVDLKSNVGSDVGCPATRNYVPHKAITVGLDYTFYVRPRSISTYENRRDSIQTIPLVLTSSAQTSWGETDRTLNVKFDKALDS</sequence>
<proteinExistence type="predicted"/>
<feature type="domain" description="ABC-type uncharacterised transport system" evidence="1">
    <location>
        <begin position="148"/>
        <end position="277"/>
    </location>
</feature>
<dbReference type="EMBL" id="LAZR01064879">
    <property type="protein sequence ID" value="KKK56666.1"/>
    <property type="molecule type" value="Genomic_DNA"/>
</dbReference>
<dbReference type="Pfam" id="PF13489">
    <property type="entry name" value="Methyltransf_23"/>
    <property type="match status" value="1"/>
</dbReference>
<reference evidence="2" key="1">
    <citation type="journal article" date="2015" name="Nature">
        <title>Complex archaea that bridge the gap between prokaryotes and eukaryotes.</title>
        <authorList>
            <person name="Spang A."/>
            <person name="Saw J.H."/>
            <person name="Jorgensen S.L."/>
            <person name="Zaremba-Niedzwiedzka K."/>
            <person name="Martijn J."/>
            <person name="Lind A.E."/>
            <person name="van Eijk R."/>
            <person name="Schleper C."/>
            <person name="Guy L."/>
            <person name="Ettema T.J."/>
        </authorList>
    </citation>
    <scope>NUCLEOTIDE SEQUENCE</scope>
</reference>
<evidence type="ECO:0000313" key="2">
    <source>
        <dbReference type="EMBL" id="KKK56666.1"/>
    </source>
</evidence>
<comment type="caution">
    <text evidence="2">The sequence shown here is derived from an EMBL/GenBank/DDBJ whole genome shotgun (WGS) entry which is preliminary data.</text>
</comment>
<dbReference type="AlphaFoldDB" id="A0A0F8Z9A4"/>
<dbReference type="SUPFAM" id="SSF53335">
    <property type="entry name" value="S-adenosyl-L-methionine-dependent methyltransferases"/>
    <property type="match status" value="1"/>
</dbReference>
<evidence type="ECO:0000259" key="1">
    <source>
        <dbReference type="Pfam" id="PF09822"/>
    </source>
</evidence>